<dbReference type="EMBL" id="KZ302073">
    <property type="protein sequence ID" value="PFH48194.1"/>
    <property type="molecule type" value="Genomic_DNA"/>
</dbReference>
<dbReference type="Proteomes" id="UP000242287">
    <property type="component" value="Unassembled WGS sequence"/>
</dbReference>
<name>A0A2A9NFV0_9AGAR</name>
<evidence type="ECO:0000313" key="3">
    <source>
        <dbReference type="EMBL" id="PFH48194.1"/>
    </source>
</evidence>
<feature type="compositionally biased region" description="Low complexity" evidence="1">
    <location>
        <begin position="100"/>
        <end position="109"/>
    </location>
</feature>
<keyword evidence="2" id="KW-1133">Transmembrane helix</keyword>
<evidence type="ECO:0000256" key="1">
    <source>
        <dbReference type="SAM" id="MobiDB-lite"/>
    </source>
</evidence>
<organism evidence="3 4">
    <name type="scientific">Amanita thiersii Skay4041</name>
    <dbReference type="NCBI Taxonomy" id="703135"/>
    <lineage>
        <taxon>Eukaryota</taxon>
        <taxon>Fungi</taxon>
        <taxon>Dikarya</taxon>
        <taxon>Basidiomycota</taxon>
        <taxon>Agaricomycotina</taxon>
        <taxon>Agaricomycetes</taxon>
        <taxon>Agaricomycetidae</taxon>
        <taxon>Agaricales</taxon>
        <taxon>Pluteineae</taxon>
        <taxon>Amanitaceae</taxon>
        <taxon>Amanita</taxon>
    </lineage>
</organism>
<accession>A0A2A9NFV0</accession>
<feature type="transmembrane region" description="Helical" evidence="2">
    <location>
        <begin position="152"/>
        <end position="172"/>
    </location>
</feature>
<evidence type="ECO:0000313" key="4">
    <source>
        <dbReference type="Proteomes" id="UP000242287"/>
    </source>
</evidence>
<reference evidence="3 4" key="1">
    <citation type="submission" date="2014-02" db="EMBL/GenBank/DDBJ databases">
        <title>Transposable element dynamics among asymbiotic and ectomycorrhizal Amanita fungi.</title>
        <authorList>
            <consortium name="DOE Joint Genome Institute"/>
            <person name="Hess J."/>
            <person name="Skrede I."/>
            <person name="Wolfe B."/>
            <person name="LaButti K."/>
            <person name="Ohm R.A."/>
            <person name="Grigoriev I.V."/>
            <person name="Pringle A."/>
        </authorList>
    </citation>
    <scope>NUCLEOTIDE SEQUENCE [LARGE SCALE GENOMIC DNA]</scope>
    <source>
        <strain evidence="3 4">SKay4041</strain>
    </source>
</reference>
<sequence>SAYWIVSEPTRGTKWKNGAVNLIQWEKGRLDGVEFFDIEMARLNDNGLTLIARGVPAKQTSLNVMLQDVPPGDDYFILFINATHGVMHGTSERFTILSTSDSSSSSVTTPAPDKSSPTITISGAPDPTKPFATTLAVQNAAALAWNMLPIPISLVSLMAVVATTWMSALWTLL</sequence>
<keyword evidence="2" id="KW-0812">Transmembrane</keyword>
<feature type="non-terminal residue" evidence="3">
    <location>
        <position position="1"/>
    </location>
</feature>
<feature type="region of interest" description="Disordered" evidence="1">
    <location>
        <begin position="100"/>
        <end position="125"/>
    </location>
</feature>
<protein>
    <submittedName>
        <fullName evidence="3">Uncharacterized protein</fullName>
    </submittedName>
</protein>
<keyword evidence="4" id="KW-1185">Reference proteome</keyword>
<proteinExistence type="predicted"/>
<dbReference type="OrthoDB" id="2581067at2759"/>
<evidence type="ECO:0000256" key="2">
    <source>
        <dbReference type="SAM" id="Phobius"/>
    </source>
</evidence>
<dbReference type="AlphaFoldDB" id="A0A2A9NFV0"/>
<gene>
    <name evidence="3" type="ORF">AMATHDRAFT_150478</name>
</gene>
<keyword evidence="2" id="KW-0472">Membrane</keyword>